<dbReference type="Proteomes" id="UP000051950">
    <property type="component" value="Unassembled WGS sequence"/>
</dbReference>
<dbReference type="Pfam" id="PF14322">
    <property type="entry name" value="SusD-like_3"/>
    <property type="match status" value="1"/>
</dbReference>
<dbReference type="AlphaFoldDB" id="A0A0T5VVX4"/>
<dbReference type="Gene3D" id="1.25.40.390">
    <property type="match status" value="1"/>
</dbReference>
<evidence type="ECO:0000256" key="3">
    <source>
        <dbReference type="ARBA" id="ARBA00022729"/>
    </source>
</evidence>
<gene>
    <name evidence="8" type="ORF">ASU31_01625</name>
</gene>
<dbReference type="RefSeq" id="WP_057930646.1">
    <property type="nucleotide sequence ID" value="NZ_LMZQ01000001.1"/>
</dbReference>
<accession>A0A0T5VVX4</accession>
<name>A0A0T5VVX4_9SPHI</name>
<dbReference type="EMBL" id="LMZQ01000001">
    <property type="protein sequence ID" value="KRT18017.1"/>
    <property type="molecule type" value="Genomic_DNA"/>
</dbReference>
<keyword evidence="4" id="KW-0472">Membrane</keyword>
<dbReference type="InterPro" id="IPR033985">
    <property type="entry name" value="SusD-like_N"/>
</dbReference>
<keyword evidence="5" id="KW-0998">Cell outer membrane</keyword>
<proteinExistence type="inferred from homology"/>
<feature type="domain" description="SusD-like N-terminal" evidence="7">
    <location>
        <begin position="89"/>
        <end position="228"/>
    </location>
</feature>
<protein>
    <recommendedName>
        <fullName evidence="10">RagB/SusD family nutrient uptake outer membrane protein</fullName>
    </recommendedName>
</protein>
<dbReference type="STRING" id="687842.ASU31_01625"/>
<evidence type="ECO:0000256" key="4">
    <source>
        <dbReference type="ARBA" id="ARBA00023136"/>
    </source>
</evidence>
<evidence type="ECO:0000259" key="7">
    <source>
        <dbReference type="Pfam" id="PF14322"/>
    </source>
</evidence>
<sequence>MKKIYRNFFYKAIIFTTVLTVSSCKKFVELGAPPTQILFQDAFKTDAAAQSVVMGLYSFSSQATNGLITSLTFYSGVSSDELQYNASVVLTQEFANNSISNNNGTANNIWGTTYQLVKNANNAISGLSASTTLTPSVKNQLLGEAKFMRAFAYFHLVNLYGDVPLPLKDDYSAFENAALPRTSTTGVYTQIIKDLTEAQNLLPTAYVGTFRGRVNKYAATALLARVYLYQKDYANAEAQATQVIGSAVYTLPAPEAAFVNTSNEIIWQIGNISGLSVPGAAYVTLSAVIPNYTLADVTYQSFENTTDLRRTNWTVTKTIGGKTYYGISKYKIGSGTGNEYNVALRLAEQYLIRAEARAQQNNLSGAKTDIDMVRTRAGLGGVSATLDQGQMLAAIEQERKVEFFGEWGHRWFDLKRTNRANAVIGALKPTWKTTSVLFPVPQAQILANPSLTQNPGYQN</sequence>
<dbReference type="OrthoDB" id="621570at2"/>
<feature type="domain" description="RagB/SusD" evidence="6">
    <location>
        <begin position="309"/>
        <end position="457"/>
    </location>
</feature>
<reference evidence="8 9" key="1">
    <citation type="submission" date="2015-11" db="EMBL/GenBank/DDBJ databases">
        <title>Sequence of Pedobacter ginsenosidimutans.</title>
        <authorList>
            <person name="Carson E."/>
            <person name="Keyser V."/>
            <person name="Newman J."/>
            <person name="Miller J."/>
        </authorList>
    </citation>
    <scope>NUCLEOTIDE SEQUENCE [LARGE SCALE GENOMIC DNA]</scope>
    <source>
        <strain evidence="8 9">KACC 14530</strain>
    </source>
</reference>
<comment type="subcellular location">
    <subcellularLocation>
        <location evidence="1">Cell outer membrane</location>
    </subcellularLocation>
</comment>
<evidence type="ECO:0000256" key="5">
    <source>
        <dbReference type="ARBA" id="ARBA00023237"/>
    </source>
</evidence>
<dbReference type="SUPFAM" id="SSF48452">
    <property type="entry name" value="TPR-like"/>
    <property type="match status" value="1"/>
</dbReference>
<organism evidence="8 9">
    <name type="scientific">Pedobacter ginsenosidimutans</name>
    <dbReference type="NCBI Taxonomy" id="687842"/>
    <lineage>
        <taxon>Bacteria</taxon>
        <taxon>Pseudomonadati</taxon>
        <taxon>Bacteroidota</taxon>
        <taxon>Sphingobacteriia</taxon>
        <taxon>Sphingobacteriales</taxon>
        <taxon>Sphingobacteriaceae</taxon>
        <taxon>Pedobacter</taxon>
    </lineage>
</organism>
<evidence type="ECO:0000256" key="1">
    <source>
        <dbReference type="ARBA" id="ARBA00004442"/>
    </source>
</evidence>
<keyword evidence="9" id="KW-1185">Reference proteome</keyword>
<evidence type="ECO:0000256" key="2">
    <source>
        <dbReference type="ARBA" id="ARBA00006275"/>
    </source>
</evidence>
<dbReference type="PROSITE" id="PS51257">
    <property type="entry name" value="PROKAR_LIPOPROTEIN"/>
    <property type="match status" value="1"/>
</dbReference>
<evidence type="ECO:0000313" key="8">
    <source>
        <dbReference type="EMBL" id="KRT18017.1"/>
    </source>
</evidence>
<keyword evidence="3" id="KW-0732">Signal</keyword>
<dbReference type="InterPro" id="IPR012944">
    <property type="entry name" value="SusD_RagB_dom"/>
</dbReference>
<dbReference type="Pfam" id="PF07980">
    <property type="entry name" value="SusD_RagB"/>
    <property type="match status" value="1"/>
</dbReference>
<comment type="caution">
    <text evidence="8">The sequence shown here is derived from an EMBL/GenBank/DDBJ whole genome shotgun (WGS) entry which is preliminary data.</text>
</comment>
<evidence type="ECO:0000313" key="9">
    <source>
        <dbReference type="Proteomes" id="UP000051950"/>
    </source>
</evidence>
<dbReference type="GO" id="GO:0009279">
    <property type="term" value="C:cell outer membrane"/>
    <property type="evidence" value="ECO:0007669"/>
    <property type="project" value="UniProtKB-SubCell"/>
</dbReference>
<evidence type="ECO:0000259" key="6">
    <source>
        <dbReference type="Pfam" id="PF07980"/>
    </source>
</evidence>
<evidence type="ECO:0008006" key="10">
    <source>
        <dbReference type="Google" id="ProtNLM"/>
    </source>
</evidence>
<dbReference type="CDD" id="cd08977">
    <property type="entry name" value="SusD"/>
    <property type="match status" value="1"/>
</dbReference>
<dbReference type="InterPro" id="IPR011990">
    <property type="entry name" value="TPR-like_helical_dom_sf"/>
</dbReference>
<comment type="similarity">
    <text evidence="2">Belongs to the SusD family.</text>
</comment>